<comment type="similarity">
    <text evidence="1">Belongs to the UDP-glycosyltransferase family.</text>
</comment>
<keyword evidence="2" id="KW-0328">Glycosyltransferase</keyword>
<sequence>MNLERATFTMLHAIAEVLSNRGHNITFLLPIGSGESVSKYNDKFQFITLGDRCRVQKTIIYDTVRQAQDMTIQSSTFSMETIKLPINLIIGYIHSLATGTEDYLCDVAVTDLLKSKFDLVMIEGSYLWIHGLLNRFNVPYALLTTCAPSPLTNSWNRAPNLPSVLPGFMAHTNHRKPMSFFWRLYSTFLLSASQVFFTTIADRTMVTAASAYVADVVVPPTVSFSRSDLWLTNADYATDVPRPYLPNTVMVGGLSIEEAKPLTEEFQTIADGANTHGLLVVSMGTVVTGVSQQQTDAMAAAFARLPQTVIWKTPTPRPTVIGNNTLLRSWIPQKGLLGKKLK</sequence>
<dbReference type="InterPro" id="IPR050271">
    <property type="entry name" value="UDP-glycosyltransferase"/>
</dbReference>
<dbReference type="PANTHER" id="PTHR48043:SF145">
    <property type="entry name" value="FI06409P-RELATED"/>
    <property type="match status" value="1"/>
</dbReference>
<protein>
    <submittedName>
        <fullName evidence="4">Uncharacterized protein</fullName>
    </submittedName>
</protein>
<reference evidence="4 5" key="1">
    <citation type="journal article" date="2017" name="PLoS Biol.">
        <title>The sea cucumber genome provides insights into morphological evolution and visceral regeneration.</title>
        <authorList>
            <person name="Zhang X."/>
            <person name="Sun L."/>
            <person name="Yuan J."/>
            <person name="Sun Y."/>
            <person name="Gao Y."/>
            <person name="Zhang L."/>
            <person name="Li S."/>
            <person name="Dai H."/>
            <person name="Hamel J.F."/>
            <person name="Liu C."/>
            <person name="Yu Y."/>
            <person name="Liu S."/>
            <person name="Lin W."/>
            <person name="Guo K."/>
            <person name="Jin S."/>
            <person name="Xu P."/>
            <person name="Storey K.B."/>
            <person name="Huan P."/>
            <person name="Zhang T."/>
            <person name="Zhou Y."/>
            <person name="Zhang J."/>
            <person name="Lin C."/>
            <person name="Li X."/>
            <person name="Xing L."/>
            <person name="Huo D."/>
            <person name="Sun M."/>
            <person name="Wang L."/>
            <person name="Mercier A."/>
            <person name="Li F."/>
            <person name="Yang H."/>
            <person name="Xiang J."/>
        </authorList>
    </citation>
    <scope>NUCLEOTIDE SEQUENCE [LARGE SCALE GENOMIC DNA]</scope>
    <source>
        <strain evidence="4">Shaxun</strain>
        <tissue evidence="4">Muscle</tissue>
    </source>
</reference>
<organism evidence="4 5">
    <name type="scientific">Stichopus japonicus</name>
    <name type="common">Sea cucumber</name>
    <dbReference type="NCBI Taxonomy" id="307972"/>
    <lineage>
        <taxon>Eukaryota</taxon>
        <taxon>Metazoa</taxon>
        <taxon>Echinodermata</taxon>
        <taxon>Eleutherozoa</taxon>
        <taxon>Echinozoa</taxon>
        <taxon>Holothuroidea</taxon>
        <taxon>Aspidochirotacea</taxon>
        <taxon>Aspidochirotida</taxon>
        <taxon>Stichopodidae</taxon>
        <taxon>Apostichopus</taxon>
    </lineage>
</organism>
<dbReference type="Pfam" id="PF00201">
    <property type="entry name" value="UDPGT"/>
    <property type="match status" value="1"/>
</dbReference>
<evidence type="ECO:0000313" key="4">
    <source>
        <dbReference type="EMBL" id="PIK33954.1"/>
    </source>
</evidence>
<evidence type="ECO:0000256" key="3">
    <source>
        <dbReference type="ARBA" id="ARBA00022679"/>
    </source>
</evidence>
<dbReference type="Gene3D" id="3.40.50.2000">
    <property type="entry name" value="Glycogen Phosphorylase B"/>
    <property type="match status" value="1"/>
</dbReference>
<dbReference type="STRING" id="307972.A0A2G8JDY2"/>
<keyword evidence="3" id="KW-0808">Transferase</keyword>
<evidence type="ECO:0000313" key="5">
    <source>
        <dbReference type="Proteomes" id="UP000230750"/>
    </source>
</evidence>
<dbReference type="AlphaFoldDB" id="A0A2G8JDY2"/>
<dbReference type="Proteomes" id="UP000230750">
    <property type="component" value="Unassembled WGS sequence"/>
</dbReference>
<evidence type="ECO:0000256" key="1">
    <source>
        <dbReference type="ARBA" id="ARBA00009995"/>
    </source>
</evidence>
<name>A0A2G8JDY2_STIJA</name>
<dbReference type="GO" id="GO:0008194">
    <property type="term" value="F:UDP-glycosyltransferase activity"/>
    <property type="evidence" value="ECO:0007669"/>
    <property type="project" value="InterPro"/>
</dbReference>
<dbReference type="OrthoDB" id="5835829at2759"/>
<proteinExistence type="inferred from homology"/>
<dbReference type="PANTHER" id="PTHR48043">
    <property type="entry name" value="EG:EG0003.4 PROTEIN-RELATED"/>
    <property type="match status" value="1"/>
</dbReference>
<evidence type="ECO:0000256" key="2">
    <source>
        <dbReference type="ARBA" id="ARBA00022676"/>
    </source>
</evidence>
<dbReference type="EMBL" id="MRZV01002338">
    <property type="protein sequence ID" value="PIK33954.1"/>
    <property type="molecule type" value="Genomic_DNA"/>
</dbReference>
<gene>
    <name evidence="4" type="ORF">BSL78_29230</name>
</gene>
<accession>A0A2G8JDY2</accession>
<dbReference type="SUPFAM" id="SSF53756">
    <property type="entry name" value="UDP-Glycosyltransferase/glycogen phosphorylase"/>
    <property type="match status" value="1"/>
</dbReference>
<comment type="caution">
    <text evidence="4">The sequence shown here is derived from an EMBL/GenBank/DDBJ whole genome shotgun (WGS) entry which is preliminary data.</text>
</comment>
<keyword evidence="5" id="KW-1185">Reference proteome</keyword>
<dbReference type="InterPro" id="IPR002213">
    <property type="entry name" value="UDP_glucos_trans"/>
</dbReference>